<accession>A0A8J3TAU5</accession>
<evidence type="ECO:0000313" key="4">
    <source>
        <dbReference type="Proteomes" id="UP000599074"/>
    </source>
</evidence>
<dbReference type="RefSeq" id="WP_168116809.1">
    <property type="nucleotide sequence ID" value="NZ_BOON01000027.1"/>
</dbReference>
<feature type="transmembrane region" description="Helical" evidence="2">
    <location>
        <begin position="97"/>
        <end position="118"/>
    </location>
</feature>
<keyword evidence="2" id="KW-0812">Transmembrane</keyword>
<feature type="transmembrane region" description="Helical" evidence="2">
    <location>
        <begin position="124"/>
        <end position="143"/>
    </location>
</feature>
<reference evidence="3" key="1">
    <citation type="submission" date="2021-01" db="EMBL/GenBank/DDBJ databases">
        <title>Whole genome shotgun sequence of Planosporangium mesophilum NBRC 109066.</title>
        <authorList>
            <person name="Komaki H."/>
            <person name="Tamura T."/>
        </authorList>
    </citation>
    <scope>NUCLEOTIDE SEQUENCE</scope>
    <source>
        <strain evidence="3">NBRC 109066</strain>
    </source>
</reference>
<keyword evidence="2" id="KW-1133">Transmembrane helix</keyword>
<dbReference type="EMBL" id="BOON01000027">
    <property type="protein sequence ID" value="GII23183.1"/>
    <property type="molecule type" value="Genomic_DNA"/>
</dbReference>
<evidence type="ECO:0000313" key="3">
    <source>
        <dbReference type="EMBL" id="GII23183.1"/>
    </source>
</evidence>
<gene>
    <name evidence="3" type="ORF">Pme01_27800</name>
</gene>
<proteinExistence type="predicted"/>
<evidence type="ECO:0000256" key="1">
    <source>
        <dbReference type="SAM" id="MobiDB-lite"/>
    </source>
</evidence>
<keyword evidence="4" id="KW-1185">Reference proteome</keyword>
<feature type="transmembrane region" description="Helical" evidence="2">
    <location>
        <begin position="38"/>
        <end position="58"/>
    </location>
</feature>
<feature type="transmembrane region" description="Helical" evidence="2">
    <location>
        <begin position="64"/>
        <end position="90"/>
    </location>
</feature>
<evidence type="ECO:0000256" key="2">
    <source>
        <dbReference type="SAM" id="Phobius"/>
    </source>
</evidence>
<keyword evidence="2" id="KW-0472">Membrane</keyword>
<feature type="region of interest" description="Disordered" evidence="1">
    <location>
        <begin position="281"/>
        <end position="328"/>
    </location>
</feature>
<dbReference type="Proteomes" id="UP000599074">
    <property type="component" value="Unassembled WGS sequence"/>
</dbReference>
<organism evidence="3 4">
    <name type="scientific">Planosporangium mesophilum</name>
    <dbReference type="NCBI Taxonomy" id="689768"/>
    <lineage>
        <taxon>Bacteria</taxon>
        <taxon>Bacillati</taxon>
        <taxon>Actinomycetota</taxon>
        <taxon>Actinomycetes</taxon>
        <taxon>Micromonosporales</taxon>
        <taxon>Micromonosporaceae</taxon>
        <taxon>Planosporangium</taxon>
    </lineage>
</organism>
<sequence>MPKSRSNLPDRITRRGRAGNVPIIEIAEQRHNVRIAKLTFWVVGLVGWPTIAVITYGVLGPHGIAHALLAASVGFLAALALAVTASLVVLAWPVVRVLWHWAAEITLGAVLLAGYLALVQVVSFWLALAILAACTVAPMVLPFTRHAVTPVVWCAVWRHRLRLSFDAFIKSNRYGSVPFILTARPTPAGGRIWVWLRPGLSLADLEARLDKLAVACWAKEIKIAPASNRHAALIRVDVTARDPLTAKVLSPLTRLIPLHRNASDDAPVSPALAPTALDLTDVPEDDFSAPADAPATERKPLKPVRTTTPATAPAPAATSSGDDLSDWI</sequence>
<feature type="compositionally biased region" description="Low complexity" evidence="1">
    <location>
        <begin position="306"/>
        <end position="318"/>
    </location>
</feature>
<comment type="caution">
    <text evidence="3">The sequence shown here is derived from an EMBL/GenBank/DDBJ whole genome shotgun (WGS) entry which is preliminary data.</text>
</comment>
<name>A0A8J3TAU5_9ACTN</name>
<dbReference type="AlphaFoldDB" id="A0A8J3TAU5"/>
<protein>
    <submittedName>
        <fullName evidence="3">Uncharacterized protein</fullName>
    </submittedName>
</protein>